<feature type="region of interest" description="Disordered" evidence="1">
    <location>
        <begin position="1"/>
        <end position="29"/>
    </location>
</feature>
<reference evidence="2 3" key="1">
    <citation type="submission" date="2018-10" db="EMBL/GenBank/DDBJ databases">
        <authorList>
            <person name="Ekblom R."/>
            <person name="Jareborg N."/>
        </authorList>
    </citation>
    <scope>NUCLEOTIDE SEQUENCE [LARGE SCALE GENOMIC DNA]</scope>
    <source>
        <tissue evidence="2">Muscle</tissue>
    </source>
</reference>
<name>A0A9X9MC28_GULGU</name>
<dbReference type="Proteomes" id="UP000269945">
    <property type="component" value="Unassembled WGS sequence"/>
</dbReference>
<dbReference type="EMBL" id="CYRY02046081">
    <property type="protein sequence ID" value="VCX41678.1"/>
    <property type="molecule type" value="Genomic_DNA"/>
</dbReference>
<dbReference type="AlphaFoldDB" id="A0A9X9MC28"/>
<gene>
    <name evidence="2" type="ORF">BN2614_LOCUS2</name>
</gene>
<protein>
    <submittedName>
        <fullName evidence="2">Uncharacterized protein</fullName>
    </submittedName>
</protein>
<organism evidence="2 3">
    <name type="scientific">Gulo gulo</name>
    <name type="common">Wolverine</name>
    <name type="synonym">Gluton</name>
    <dbReference type="NCBI Taxonomy" id="48420"/>
    <lineage>
        <taxon>Eukaryota</taxon>
        <taxon>Metazoa</taxon>
        <taxon>Chordata</taxon>
        <taxon>Craniata</taxon>
        <taxon>Vertebrata</taxon>
        <taxon>Euteleostomi</taxon>
        <taxon>Mammalia</taxon>
        <taxon>Eutheria</taxon>
        <taxon>Laurasiatheria</taxon>
        <taxon>Carnivora</taxon>
        <taxon>Caniformia</taxon>
        <taxon>Musteloidea</taxon>
        <taxon>Mustelidae</taxon>
        <taxon>Guloninae</taxon>
        <taxon>Gulo</taxon>
    </lineage>
</organism>
<proteinExistence type="predicted"/>
<accession>A0A9X9MC28</accession>
<comment type="caution">
    <text evidence="2">The sequence shown here is derived from an EMBL/GenBank/DDBJ whole genome shotgun (WGS) entry which is preliminary data.</text>
</comment>
<evidence type="ECO:0000313" key="3">
    <source>
        <dbReference type="Proteomes" id="UP000269945"/>
    </source>
</evidence>
<evidence type="ECO:0000256" key="1">
    <source>
        <dbReference type="SAM" id="MobiDB-lite"/>
    </source>
</evidence>
<sequence length="88" mass="9800">MSRLSTSTSKEKELLPSPVGSHVTFPTKHTSLPRKALATQAVRASLSAQRSGKIWLHIFGPANPQVQLETRLLPQRKPPAVNQFHFYV</sequence>
<keyword evidence="3" id="KW-1185">Reference proteome</keyword>
<evidence type="ECO:0000313" key="2">
    <source>
        <dbReference type="EMBL" id="VCX41678.1"/>
    </source>
</evidence>